<evidence type="ECO:0000256" key="26">
    <source>
        <dbReference type="ARBA" id="ARBA00049561"/>
    </source>
</evidence>
<feature type="region of interest" description="Disordered" evidence="27">
    <location>
        <begin position="383"/>
        <end position="414"/>
    </location>
</feature>
<keyword evidence="14" id="KW-1208">Phospholipid metabolism</keyword>
<dbReference type="AlphaFoldDB" id="A0A4U5VP66"/>
<dbReference type="GO" id="GO:0005811">
    <property type="term" value="C:lipid droplet"/>
    <property type="evidence" value="ECO:0007669"/>
    <property type="project" value="UniProtKB-SubCell"/>
</dbReference>
<evidence type="ECO:0000256" key="7">
    <source>
        <dbReference type="ARBA" id="ARBA00022516"/>
    </source>
</evidence>
<keyword evidence="12" id="KW-0443">Lipid metabolism</keyword>
<organism evidence="29 30">
    <name type="scientific">Collichthys lucidus</name>
    <name type="common">Big head croaker</name>
    <name type="synonym">Sciaena lucida</name>
    <dbReference type="NCBI Taxonomy" id="240159"/>
    <lineage>
        <taxon>Eukaryota</taxon>
        <taxon>Metazoa</taxon>
        <taxon>Chordata</taxon>
        <taxon>Craniata</taxon>
        <taxon>Vertebrata</taxon>
        <taxon>Euteleostomi</taxon>
        <taxon>Actinopterygii</taxon>
        <taxon>Neopterygii</taxon>
        <taxon>Teleostei</taxon>
        <taxon>Neoteleostei</taxon>
        <taxon>Acanthomorphata</taxon>
        <taxon>Eupercaria</taxon>
        <taxon>Sciaenidae</taxon>
        <taxon>Collichthys</taxon>
    </lineage>
</organism>
<comment type="catalytic activity">
    <reaction evidence="22">
        <text>1-octadecanoyl-sn-glycero-3-phosphate + (9Z)-octadecenoyl-CoA = 1-octadecanoyl-2-(9Z-octadecenoyl)-sn-glycero-3-phosphate + CoA</text>
        <dbReference type="Rhea" id="RHEA:37163"/>
        <dbReference type="ChEBI" id="CHEBI:57287"/>
        <dbReference type="ChEBI" id="CHEBI:57387"/>
        <dbReference type="ChEBI" id="CHEBI:74560"/>
        <dbReference type="ChEBI" id="CHEBI:74565"/>
    </reaction>
    <physiologicalReaction direction="left-to-right" evidence="22">
        <dbReference type="Rhea" id="RHEA:37164"/>
    </physiologicalReaction>
</comment>
<comment type="catalytic activity">
    <reaction evidence="2">
        <text>1-(9Z-octadecenoyl)-sn-glycero-3-phosphate + hexadecanoyl-CoA = 1-(9Z)-octadecenoyl-2-hexadecanoyl-sn-glycero-3-phosphate + CoA</text>
        <dbReference type="Rhea" id="RHEA:37143"/>
        <dbReference type="ChEBI" id="CHEBI:57287"/>
        <dbReference type="ChEBI" id="CHEBI:57379"/>
        <dbReference type="ChEBI" id="CHEBI:74544"/>
        <dbReference type="ChEBI" id="CHEBI:74551"/>
    </reaction>
    <physiologicalReaction direction="left-to-right" evidence="2">
        <dbReference type="Rhea" id="RHEA:37144"/>
    </physiologicalReaction>
</comment>
<comment type="catalytic activity">
    <reaction evidence="23">
        <text>eicosanoyl-CoA + 1-(9Z-octadecenoyl)-sn-glycero-3-phosphate = 1-(9Z)-octadecenoyl-2-eicosanoyl-sn-glycero-3-phosphate + CoA</text>
        <dbReference type="Rhea" id="RHEA:37451"/>
        <dbReference type="ChEBI" id="CHEBI:57287"/>
        <dbReference type="ChEBI" id="CHEBI:57380"/>
        <dbReference type="ChEBI" id="CHEBI:74544"/>
        <dbReference type="ChEBI" id="CHEBI:74937"/>
    </reaction>
    <physiologicalReaction direction="left-to-right" evidence="23">
        <dbReference type="Rhea" id="RHEA:37452"/>
    </physiologicalReaction>
</comment>
<evidence type="ECO:0000256" key="19">
    <source>
        <dbReference type="ARBA" id="ARBA00042413"/>
    </source>
</evidence>
<dbReference type="GO" id="GO:0052689">
    <property type="term" value="F:carboxylic ester hydrolase activity"/>
    <property type="evidence" value="ECO:0007669"/>
    <property type="project" value="TreeGrafter"/>
</dbReference>
<evidence type="ECO:0000256" key="27">
    <source>
        <dbReference type="SAM" id="MobiDB-lite"/>
    </source>
</evidence>
<dbReference type="SUPFAM" id="SSF53474">
    <property type="entry name" value="alpha/beta-Hydrolases"/>
    <property type="match status" value="1"/>
</dbReference>
<comment type="catalytic activity">
    <reaction evidence="24">
        <text>1-(5Z,8Z,11Z,14Z-eicosatetraenoyl)-sn-glycero-3-phosphate + (9Z)-octadecenoyl-CoA = 1-(5Z,8Z,11Z,14Z)-eicosatetraenoyl-2-(9Z)-octadecenoyl-sn-glycero-3-phosphate + CoA</text>
        <dbReference type="Rhea" id="RHEA:37455"/>
        <dbReference type="ChEBI" id="CHEBI:57287"/>
        <dbReference type="ChEBI" id="CHEBI:57387"/>
        <dbReference type="ChEBI" id="CHEBI:74938"/>
        <dbReference type="ChEBI" id="CHEBI:74941"/>
    </reaction>
    <physiologicalReaction direction="left-to-right" evidence="24">
        <dbReference type="Rhea" id="RHEA:37456"/>
    </physiologicalReaction>
</comment>
<sequence>MPAVSTQISQKEPVNRPVEMQRIEMRVEDGESQWKSEREERKEETSGESETVRLAIINHIRCWRRLRILATRQTLRLSSIPFLSSTNSLVTLITHTALGHAPKTHDRLKDAEEKMLKSVRRPFSRQHVRISNSNYLWTLAFSTHSHPEPPAQPRVPLVLLHGFGGGVALWAQNLDSLSSSGPVYALDLLGFGRSSHPDFTTDPEGAEEQFVIALEEWREKNPNHNSIPVWIRAMGAVMSPFNPLAALRLAGPLGPLLVQMIRSDFKQKYASVFNDNTVSDYIYHLNAQTPSGETAFKNMTIPYGWAKRPMLERIVQVQPDIPISFIYGSRSSIDSDSGQAFKKTRPDVEIRVIRGAGHYVFADQPDDFNQAVLQILAWTEKENEDEEAKQRELPHADATQEGTGLNFSKPTVNC</sequence>
<comment type="subcellular location">
    <subcellularLocation>
        <location evidence="3">Cytoplasm</location>
    </subcellularLocation>
    <subcellularLocation>
        <location evidence="4">Lipid droplet</location>
    </subcellularLocation>
</comment>
<reference evidence="29 30" key="1">
    <citation type="submission" date="2019-01" db="EMBL/GenBank/DDBJ databases">
        <title>Genome Assembly of Collichthys lucidus.</title>
        <authorList>
            <person name="Cai M."/>
            <person name="Xiao S."/>
        </authorList>
    </citation>
    <scope>NUCLEOTIDE SEQUENCE [LARGE SCALE GENOMIC DNA]</scope>
    <source>
        <strain evidence="29">JT15FE1705JMU</strain>
        <tissue evidence="29">Muscle</tissue>
    </source>
</reference>
<evidence type="ECO:0000256" key="6">
    <source>
        <dbReference type="ARBA" id="ARBA00022490"/>
    </source>
</evidence>
<evidence type="ECO:0000256" key="16">
    <source>
        <dbReference type="ARBA" id="ARBA00036296"/>
    </source>
</evidence>
<evidence type="ECO:0000313" key="30">
    <source>
        <dbReference type="Proteomes" id="UP000298787"/>
    </source>
</evidence>
<dbReference type="GO" id="GO:0006654">
    <property type="term" value="P:phosphatidic acid biosynthetic process"/>
    <property type="evidence" value="ECO:0007669"/>
    <property type="project" value="TreeGrafter"/>
</dbReference>
<evidence type="ECO:0000256" key="8">
    <source>
        <dbReference type="ARBA" id="ARBA00022677"/>
    </source>
</evidence>
<evidence type="ECO:0000256" key="24">
    <source>
        <dbReference type="ARBA" id="ARBA00048632"/>
    </source>
</evidence>
<proteinExistence type="inferred from homology"/>
<dbReference type="Gene3D" id="3.40.50.1820">
    <property type="entry name" value="alpha/beta hydrolase"/>
    <property type="match status" value="2"/>
</dbReference>
<evidence type="ECO:0000256" key="5">
    <source>
        <dbReference type="ARBA" id="ARBA00013211"/>
    </source>
</evidence>
<feature type="compositionally biased region" description="Polar residues" evidence="27">
    <location>
        <begin position="400"/>
        <end position="414"/>
    </location>
</feature>
<feature type="domain" description="AB hydrolase-1" evidence="28">
    <location>
        <begin position="156"/>
        <end position="197"/>
    </location>
</feature>
<dbReference type="GO" id="GO:0055088">
    <property type="term" value="P:lipid homeostasis"/>
    <property type="evidence" value="ECO:0007669"/>
    <property type="project" value="TreeGrafter"/>
</dbReference>
<dbReference type="GO" id="GO:0005739">
    <property type="term" value="C:mitochondrion"/>
    <property type="evidence" value="ECO:0007669"/>
    <property type="project" value="TreeGrafter"/>
</dbReference>
<evidence type="ECO:0000256" key="23">
    <source>
        <dbReference type="ARBA" id="ARBA00047849"/>
    </source>
</evidence>
<evidence type="ECO:0000256" key="22">
    <source>
        <dbReference type="ARBA" id="ARBA00047543"/>
    </source>
</evidence>
<dbReference type="EMBL" id="CM014097">
    <property type="protein sequence ID" value="TKS88945.1"/>
    <property type="molecule type" value="Genomic_DNA"/>
</dbReference>
<dbReference type="GO" id="GO:0003841">
    <property type="term" value="F:1-acylglycerol-3-phosphate O-acyltransferase activity"/>
    <property type="evidence" value="ECO:0007669"/>
    <property type="project" value="UniProtKB-EC"/>
</dbReference>
<dbReference type="EC" id="2.3.1.51" evidence="5"/>
<dbReference type="PANTHER" id="PTHR42886">
    <property type="entry name" value="RE40534P-RELATED"/>
    <property type="match status" value="1"/>
</dbReference>
<accession>A0A4U5VP66</accession>
<dbReference type="STRING" id="240159.A0A4U5VP66"/>
<evidence type="ECO:0000256" key="25">
    <source>
        <dbReference type="ARBA" id="ARBA00048770"/>
    </source>
</evidence>
<comment type="similarity">
    <text evidence="17">Belongs to the peptidase S33 family. ABHD4/ABHD5 subfamily.</text>
</comment>
<evidence type="ECO:0000256" key="11">
    <source>
        <dbReference type="ARBA" id="ARBA00022832"/>
    </source>
</evidence>
<keyword evidence="6" id="KW-0963">Cytoplasm</keyword>
<dbReference type="Proteomes" id="UP000298787">
    <property type="component" value="Chromosome 20"/>
</dbReference>
<keyword evidence="30" id="KW-1185">Reference proteome</keyword>
<dbReference type="InterPro" id="IPR029058">
    <property type="entry name" value="AB_hydrolase_fold"/>
</dbReference>
<evidence type="ECO:0000313" key="29">
    <source>
        <dbReference type="EMBL" id="TKS88945.1"/>
    </source>
</evidence>
<dbReference type="PANTHER" id="PTHR42886:SF34">
    <property type="entry name" value="1-ACYLGLYCEROL-3-PHOSPHATE O-ACYLTRANSFERASE ABHD5"/>
    <property type="match status" value="1"/>
</dbReference>
<feature type="compositionally biased region" description="Polar residues" evidence="27">
    <location>
        <begin position="1"/>
        <end position="12"/>
    </location>
</feature>
<evidence type="ECO:0000256" key="17">
    <source>
        <dbReference type="ARBA" id="ARBA00038097"/>
    </source>
</evidence>
<evidence type="ECO:0000256" key="12">
    <source>
        <dbReference type="ARBA" id="ARBA00023098"/>
    </source>
</evidence>
<evidence type="ECO:0000256" key="18">
    <source>
        <dbReference type="ARBA" id="ARBA00040731"/>
    </source>
</evidence>
<keyword evidence="8" id="KW-0551">Lipid droplet</keyword>
<dbReference type="InterPro" id="IPR000073">
    <property type="entry name" value="AB_hydrolase_1"/>
</dbReference>
<dbReference type="GO" id="GO:0006631">
    <property type="term" value="P:fatty acid metabolic process"/>
    <property type="evidence" value="ECO:0007669"/>
    <property type="project" value="UniProtKB-KW"/>
</dbReference>
<comment type="catalytic activity">
    <reaction evidence="1">
        <text>a 1-acyl-sn-glycero-3-phosphate + an acyl-CoA = a 1,2-diacyl-sn-glycero-3-phosphate + CoA</text>
        <dbReference type="Rhea" id="RHEA:19709"/>
        <dbReference type="ChEBI" id="CHEBI:57287"/>
        <dbReference type="ChEBI" id="CHEBI:57970"/>
        <dbReference type="ChEBI" id="CHEBI:58342"/>
        <dbReference type="ChEBI" id="CHEBI:58608"/>
        <dbReference type="EC" id="2.3.1.51"/>
    </reaction>
    <physiologicalReaction direction="left-to-right" evidence="1">
        <dbReference type="Rhea" id="RHEA:19710"/>
    </physiologicalReaction>
</comment>
<name>A0A4U5VP66_COLLU</name>
<gene>
    <name evidence="29" type="ORF">D9C73_022624</name>
</gene>
<keyword evidence="10" id="KW-0221">Differentiation</keyword>
<keyword evidence="15 29" id="KW-0012">Acyltransferase</keyword>
<evidence type="ECO:0000256" key="9">
    <source>
        <dbReference type="ARBA" id="ARBA00022679"/>
    </source>
</evidence>
<evidence type="ECO:0000256" key="13">
    <source>
        <dbReference type="ARBA" id="ARBA00023209"/>
    </source>
</evidence>
<comment type="catalytic activity">
    <reaction evidence="25">
        <text>1-(9Z-octadecenoyl)-sn-glycero-3-phosphate + (5Z,8Z,11Z,14Z)-eicosatetraenoyl-CoA = 1-(9Z)-octadecenoyl-2-(5Z,8Z,11Z,14Z)-eicosatetraenoyl-sn-glycero-3-phosphate + CoA</text>
        <dbReference type="Rhea" id="RHEA:37443"/>
        <dbReference type="ChEBI" id="CHEBI:57287"/>
        <dbReference type="ChEBI" id="CHEBI:57368"/>
        <dbReference type="ChEBI" id="CHEBI:74544"/>
        <dbReference type="ChEBI" id="CHEBI:74928"/>
    </reaction>
    <physiologicalReaction direction="left-to-right" evidence="25">
        <dbReference type="Rhea" id="RHEA:37444"/>
    </physiologicalReaction>
</comment>
<evidence type="ECO:0000256" key="3">
    <source>
        <dbReference type="ARBA" id="ARBA00004496"/>
    </source>
</evidence>
<dbReference type="GO" id="GO:0010898">
    <property type="term" value="P:positive regulation of triglyceride catabolic process"/>
    <property type="evidence" value="ECO:0007669"/>
    <property type="project" value="TreeGrafter"/>
</dbReference>
<feature type="compositionally biased region" description="Basic and acidic residues" evidence="27">
    <location>
        <begin position="19"/>
        <end position="45"/>
    </location>
</feature>
<evidence type="ECO:0000256" key="14">
    <source>
        <dbReference type="ARBA" id="ARBA00023264"/>
    </source>
</evidence>
<comment type="catalytic activity">
    <reaction evidence="16">
        <text>1-(9Z-octadecenoyl)-sn-glycero-3-phosphate + octadecanoyl-CoA = 1-(9Z-octadecenoyl)-2-octadecanoyl-sn-glycero-3-phosphate + CoA</text>
        <dbReference type="Rhea" id="RHEA:37147"/>
        <dbReference type="ChEBI" id="CHEBI:57287"/>
        <dbReference type="ChEBI" id="CHEBI:57394"/>
        <dbReference type="ChEBI" id="CHEBI:74544"/>
        <dbReference type="ChEBI" id="CHEBI:74552"/>
    </reaction>
    <physiologicalReaction direction="left-to-right" evidence="16">
        <dbReference type="Rhea" id="RHEA:37148"/>
    </physiologicalReaction>
</comment>
<evidence type="ECO:0000259" key="28">
    <source>
        <dbReference type="Pfam" id="PF00561"/>
    </source>
</evidence>
<evidence type="ECO:0000256" key="20">
    <source>
        <dbReference type="ARBA" id="ARBA00045357"/>
    </source>
</evidence>
<keyword evidence="9 29" id="KW-0808">Transferase</keyword>
<keyword evidence="7" id="KW-0444">Lipid biosynthesis</keyword>
<dbReference type="GO" id="GO:0030154">
    <property type="term" value="P:cell differentiation"/>
    <property type="evidence" value="ECO:0007669"/>
    <property type="project" value="UniProtKB-KW"/>
</dbReference>
<evidence type="ECO:0000256" key="21">
    <source>
        <dbReference type="ARBA" id="ARBA00047525"/>
    </source>
</evidence>
<comment type="catalytic activity">
    <reaction evidence="21">
        <text>1-hexadecanoyl-sn-glycero-3-phosphate + (9Z)-octadecenoyl-CoA = 1-hexadecanoyl-2-(9Z-octadecenoyl)-sn-glycero-3-phosphate + CoA</text>
        <dbReference type="Rhea" id="RHEA:33187"/>
        <dbReference type="ChEBI" id="CHEBI:57287"/>
        <dbReference type="ChEBI" id="CHEBI:57387"/>
        <dbReference type="ChEBI" id="CHEBI:57518"/>
        <dbReference type="ChEBI" id="CHEBI:64839"/>
    </reaction>
    <physiologicalReaction direction="left-to-right" evidence="21">
        <dbReference type="Rhea" id="RHEA:33188"/>
    </physiologicalReaction>
</comment>
<evidence type="ECO:0000256" key="10">
    <source>
        <dbReference type="ARBA" id="ARBA00022782"/>
    </source>
</evidence>
<comment type="function">
    <text evidence="20">Coenzyme A-dependent lysophosphatidic acid acyltransferase that catalyzes the transfer of an acyl group on a lysophosphatidic acid. Functions preferentially with 1-oleoyl-lysophosphatidic acid followed by 1-palmitoyl-lysophosphatidic acid, 1-stearoyl-lysophosphatidic acid and 1-arachidonoyl-lysophosphatidic acid as lipid acceptor. Functions preferentially with arachidonoyl-CoA followed by oleoyl-CoA as acyl group donors. Functions in phosphatidic acid biosynthesis. May regulate the cellular storage of triacylglycerol through activation of the phospholipase PNPLA2. Involved in keratinocyte differentiation. Regulates lipid droplet fusion.</text>
</comment>
<feature type="region of interest" description="Disordered" evidence="27">
    <location>
        <begin position="1"/>
        <end position="50"/>
    </location>
</feature>
<dbReference type="GO" id="GO:0010891">
    <property type="term" value="P:negative regulation of triglyceride storage"/>
    <property type="evidence" value="ECO:0007669"/>
    <property type="project" value="TreeGrafter"/>
</dbReference>
<evidence type="ECO:0000256" key="4">
    <source>
        <dbReference type="ARBA" id="ARBA00004502"/>
    </source>
</evidence>
<dbReference type="Pfam" id="PF00561">
    <property type="entry name" value="Abhydrolase_1"/>
    <property type="match status" value="1"/>
</dbReference>
<comment type="catalytic activity">
    <reaction evidence="26">
        <text>1-(9Z-octadecenoyl)-sn-glycero-3-phosphate + (9Z)-octadecenoyl-CoA = 1,2-di-(9Z-octadecenoyl)-sn-glycero-3-phosphate + CoA</text>
        <dbReference type="Rhea" id="RHEA:37131"/>
        <dbReference type="ChEBI" id="CHEBI:57287"/>
        <dbReference type="ChEBI" id="CHEBI:57387"/>
        <dbReference type="ChEBI" id="CHEBI:74544"/>
        <dbReference type="ChEBI" id="CHEBI:74546"/>
    </reaction>
    <physiologicalReaction direction="left-to-right" evidence="26">
        <dbReference type="Rhea" id="RHEA:37132"/>
    </physiologicalReaction>
</comment>
<evidence type="ECO:0000256" key="2">
    <source>
        <dbReference type="ARBA" id="ARBA00000816"/>
    </source>
</evidence>
<keyword evidence="11" id="KW-0276">Fatty acid metabolism</keyword>
<keyword evidence="13" id="KW-0594">Phospholipid biosynthesis</keyword>
<evidence type="ECO:0000256" key="1">
    <source>
        <dbReference type="ARBA" id="ARBA00000300"/>
    </source>
</evidence>
<evidence type="ECO:0000256" key="15">
    <source>
        <dbReference type="ARBA" id="ARBA00023315"/>
    </source>
</evidence>
<protein>
    <recommendedName>
        <fullName evidence="18">1-acylglycerol-3-phosphate O-acyltransferase ABHD5</fullName>
        <ecNumber evidence="5">2.3.1.51</ecNumber>
    </recommendedName>
    <alternativeName>
        <fullName evidence="19">Abhydrolase domain-containing protein 5</fullName>
    </alternativeName>
</protein>